<name>A0A382FVP3_9ZZZZ</name>
<sequence length="269" mass="29839">RANGLPFEEIQLASGTTVDPGDIEARLMGGSFDVLLINGHETSTGVLYDLPAIGEIARRHNALFIVDAISTVGADEFQMDDWGIDVAILSSQKALALPPGLSFVALNQRALDRLDSASSSGIYFDLKTYLKNQARGQMPYTPAISLFLMLHERLNQMRRVGLDQGIERHAQLAKYFRDQLDDLSLQVFPLYPSNAMTAVRCANGINARELVRRLETQHSIYVAPNPGELETRVFRVSHMGDQHDEDVDGLCIALRSTIDSLRPVREMSQ</sequence>
<dbReference type="EMBL" id="UINC01051947">
    <property type="protein sequence ID" value="SVB66699.1"/>
    <property type="molecule type" value="Genomic_DNA"/>
</dbReference>
<dbReference type="AlphaFoldDB" id="A0A382FVP3"/>
<organism evidence="4">
    <name type="scientific">marine metagenome</name>
    <dbReference type="NCBI Taxonomy" id="408172"/>
    <lineage>
        <taxon>unclassified sequences</taxon>
        <taxon>metagenomes</taxon>
        <taxon>ecological metagenomes</taxon>
    </lineage>
</organism>
<dbReference type="SUPFAM" id="SSF53383">
    <property type="entry name" value="PLP-dependent transferases"/>
    <property type="match status" value="1"/>
</dbReference>
<proteinExistence type="predicted"/>
<dbReference type="GO" id="GO:0004760">
    <property type="term" value="F:L-serine-pyruvate transaminase activity"/>
    <property type="evidence" value="ECO:0007669"/>
    <property type="project" value="TreeGrafter"/>
</dbReference>
<dbReference type="PROSITE" id="PS00595">
    <property type="entry name" value="AA_TRANSFER_CLASS_5"/>
    <property type="match status" value="1"/>
</dbReference>
<dbReference type="Pfam" id="PF00266">
    <property type="entry name" value="Aminotran_5"/>
    <property type="match status" value="1"/>
</dbReference>
<dbReference type="InterPro" id="IPR015422">
    <property type="entry name" value="PyrdxlP-dep_Trfase_small"/>
</dbReference>
<dbReference type="GO" id="GO:0005777">
    <property type="term" value="C:peroxisome"/>
    <property type="evidence" value="ECO:0007669"/>
    <property type="project" value="TreeGrafter"/>
</dbReference>
<accession>A0A382FVP3</accession>
<dbReference type="InterPro" id="IPR015424">
    <property type="entry name" value="PyrdxlP-dep_Trfase"/>
</dbReference>
<reference evidence="4" key="1">
    <citation type="submission" date="2018-05" db="EMBL/GenBank/DDBJ databases">
        <authorList>
            <person name="Lanie J.A."/>
            <person name="Ng W.-L."/>
            <person name="Kazmierczak K.M."/>
            <person name="Andrzejewski T.M."/>
            <person name="Davidsen T.M."/>
            <person name="Wayne K.J."/>
            <person name="Tettelin H."/>
            <person name="Glass J.I."/>
            <person name="Rusch D."/>
            <person name="Podicherti R."/>
            <person name="Tsui H.-C.T."/>
            <person name="Winkler M.E."/>
        </authorList>
    </citation>
    <scope>NUCLEOTIDE SEQUENCE</scope>
</reference>
<dbReference type="Gene3D" id="3.40.640.10">
    <property type="entry name" value="Type I PLP-dependent aspartate aminotransferase-like (Major domain)"/>
    <property type="match status" value="1"/>
</dbReference>
<feature type="domain" description="Aminotransferase class V" evidence="3">
    <location>
        <begin position="8"/>
        <end position="222"/>
    </location>
</feature>
<protein>
    <recommendedName>
        <fullName evidence="3">Aminotransferase class V domain-containing protein</fullName>
    </recommendedName>
</protein>
<dbReference type="InterPro" id="IPR020578">
    <property type="entry name" value="Aminotrans_V_PyrdxlP_BS"/>
</dbReference>
<comment type="cofactor">
    <cofactor evidence="1">
        <name>pyridoxal 5'-phosphate</name>
        <dbReference type="ChEBI" id="CHEBI:597326"/>
    </cofactor>
</comment>
<evidence type="ECO:0000313" key="4">
    <source>
        <dbReference type="EMBL" id="SVB66699.1"/>
    </source>
</evidence>
<dbReference type="GO" id="GO:0008453">
    <property type="term" value="F:alanine-glyoxylate transaminase activity"/>
    <property type="evidence" value="ECO:0007669"/>
    <property type="project" value="TreeGrafter"/>
</dbReference>
<dbReference type="Gene3D" id="3.90.1150.10">
    <property type="entry name" value="Aspartate Aminotransferase, domain 1"/>
    <property type="match status" value="1"/>
</dbReference>
<evidence type="ECO:0000256" key="2">
    <source>
        <dbReference type="ARBA" id="ARBA00022898"/>
    </source>
</evidence>
<gene>
    <name evidence="4" type="ORF">METZ01_LOCUS219553</name>
</gene>
<keyword evidence="2" id="KW-0663">Pyridoxal phosphate</keyword>
<dbReference type="InterPro" id="IPR015421">
    <property type="entry name" value="PyrdxlP-dep_Trfase_major"/>
</dbReference>
<feature type="non-terminal residue" evidence="4">
    <location>
        <position position="1"/>
    </location>
</feature>
<dbReference type="PANTHER" id="PTHR21152:SF40">
    <property type="entry name" value="ALANINE--GLYOXYLATE AMINOTRANSFERASE"/>
    <property type="match status" value="1"/>
</dbReference>
<dbReference type="PANTHER" id="PTHR21152">
    <property type="entry name" value="AMINOTRANSFERASE CLASS V"/>
    <property type="match status" value="1"/>
</dbReference>
<evidence type="ECO:0000256" key="1">
    <source>
        <dbReference type="ARBA" id="ARBA00001933"/>
    </source>
</evidence>
<dbReference type="InterPro" id="IPR000192">
    <property type="entry name" value="Aminotrans_V_dom"/>
</dbReference>
<evidence type="ECO:0000259" key="3">
    <source>
        <dbReference type="Pfam" id="PF00266"/>
    </source>
</evidence>
<dbReference type="GO" id="GO:0019265">
    <property type="term" value="P:glycine biosynthetic process, by transamination of glyoxylate"/>
    <property type="evidence" value="ECO:0007669"/>
    <property type="project" value="TreeGrafter"/>
</dbReference>